<proteinExistence type="predicted"/>
<reference evidence="7 8" key="1">
    <citation type="journal article" date="2014" name="Genome Announc.">
        <title>Draft Genome Sequence of the Iron-Oxidizing, Acidophilic, and Halotolerant 'Thiobacillus prosperus' Type Strain DSM 5130.</title>
        <authorList>
            <person name="Ossandon F.J."/>
            <person name="Cardenas J.P."/>
            <person name="Corbett M."/>
            <person name="Quatrini R."/>
            <person name="Holmes D.S."/>
            <person name="Watkin E."/>
        </authorList>
    </citation>
    <scope>NUCLEOTIDE SEQUENCE [LARGE SCALE GENOMIC DNA]</scope>
    <source>
        <strain evidence="7 8">DSM 5130</strain>
    </source>
</reference>
<feature type="transmembrane region" description="Helical" evidence="5">
    <location>
        <begin position="98"/>
        <end position="116"/>
    </location>
</feature>
<feature type="signal peptide" evidence="6">
    <location>
        <begin position="1"/>
        <end position="27"/>
    </location>
</feature>
<dbReference type="EMBL" id="JQSG02000006">
    <property type="protein sequence ID" value="OBS07902.1"/>
    <property type="molecule type" value="Genomic_DNA"/>
</dbReference>
<dbReference type="AlphaFoldDB" id="A0A1A6C017"/>
<evidence type="ECO:0000313" key="8">
    <source>
        <dbReference type="Proteomes" id="UP000029273"/>
    </source>
</evidence>
<feature type="transmembrane region" description="Helical" evidence="5">
    <location>
        <begin position="128"/>
        <end position="147"/>
    </location>
</feature>
<feature type="transmembrane region" description="Helical" evidence="5">
    <location>
        <begin position="217"/>
        <end position="240"/>
    </location>
</feature>
<comment type="caution">
    <text evidence="7">The sequence shown here is derived from an EMBL/GenBank/DDBJ whole genome shotgun (WGS) entry which is preliminary data.</text>
</comment>
<organism evidence="7 8">
    <name type="scientific">Acidihalobacter prosperus</name>
    <dbReference type="NCBI Taxonomy" id="160660"/>
    <lineage>
        <taxon>Bacteria</taxon>
        <taxon>Pseudomonadati</taxon>
        <taxon>Pseudomonadota</taxon>
        <taxon>Gammaproteobacteria</taxon>
        <taxon>Chromatiales</taxon>
        <taxon>Ectothiorhodospiraceae</taxon>
        <taxon>Acidihalobacter</taxon>
    </lineage>
</organism>
<dbReference type="Proteomes" id="UP000029273">
    <property type="component" value="Unassembled WGS sequence"/>
</dbReference>
<accession>A0A1A6C017</accession>
<evidence type="ECO:0000313" key="7">
    <source>
        <dbReference type="EMBL" id="OBS07902.1"/>
    </source>
</evidence>
<protein>
    <submittedName>
        <fullName evidence="7">Uncharacterized protein</fullName>
    </submittedName>
</protein>
<sequence>MSTRHRSGFAGLLLLACLALAPLTAQASLFNPFNLFHANTKTTAPTMNVVVPKYNCQVGSGLANTYSGNVFFGMEGFSQDMQAAGNAMAGHAIYYGNIMLRAFLIIALMWYGFGMLTDVGGAYLEPSSMIRTFVTLGAVILIFRNYYPIAHALIRIFQEIGGGLVGVSNQGNYGDPSCVLFSTGDGLIHSMFIAPVTNVSLWHVVMDEGVSTLIEMWLYQAAIFVVAVLMIVAGLFYFFWSIVSMFLLAIAIGLGPLVIPMLVFDWTQKLAFDSWLGFLWDALMYQIVGPAVLGIAGYVVSDAIAPIANTTPLFYYSQHHFHVNWSPLLGLGLTGAAVVWFSWKLPSLVRQLSAGAAHAGDFGAGKEIGQLSGMLKSK</sequence>
<evidence type="ECO:0000256" key="6">
    <source>
        <dbReference type="SAM" id="SignalP"/>
    </source>
</evidence>
<evidence type="ECO:0000256" key="2">
    <source>
        <dbReference type="ARBA" id="ARBA00022692"/>
    </source>
</evidence>
<feature type="transmembrane region" description="Helical" evidence="5">
    <location>
        <begin position="278"/>
        <end position="301"/>
    </location>
</feature>
<name>A0A1A6C017_9GAMM</name>
<evidence type="ECO:0000256" key="4">
    <source>
        <dbReference type="ARBA" id="ARBA00023136"/>
    </source>
</evidence>
<dbReference type="OrthoDB" id="5791434at2"/>
<comment type="subcellular location">
    <subcellularLocation>
        <location evidence="1">Membrane</location>
        <topology evidence="1">Multi-pass membrane protein</topology>
    </subcellularLocation>
</comment>
<dbReference type="Pfam" id="PF04610">
    <property type="entry name" value="TrbL"/>
    <property type="match status" value="1"/>
</dbReference>
<dbReference type="PROSITE" id="PS51257">
    <property type="entry name" value="PROKAR_LIPOPROTEIN"/>
    <property type="match status" value="1"/>
</dbReference>
<evidence type="ECO:0000256" key="5">
    <source>
        <dbReference type="SAM" id="Phobius"/>
    </source>
</evidence>
<feature type="transmembrane region" description="Helical" evidence="5">
    <location>
        <begin position="186"/>
        <end position="205"/>
    </location>
</feature>
<dbReference type="RefSeq" id="WP_038093159.1">
    <property type="nucleotide sequence ID" value="NZ_JQSG02000006.1"/>
</dbReference>
<evidence type="ECO:0000256" key="3">
    <source>
        <dbReference type="ARBA" id="ARBA00022989"/>
    </source>
</evidence>
<keyword evidence="6" id="KW-0732">Signal</keyword>
<gene>
    <name evidence="7" type="ORF">Thpro_022152</name>
</gene>
<dbReference type="GO" id="GO:0016020">
    <property type="term" value="C:membrane"/>
    <property type="evidence" value="ECO:0007669"/>
    <property type="project" value="UniProtKB-SubCell"/>
</dbReference>
<keyword evidence="3 5" id="KW-1133">Transmembrane helix</keyword>
<keyword evidence="2 5" id="KW-0812">Transmembrane</keyword>
<keyword evidence="8" id="KW-1185">Reference proteome</keyword>
<dbReference type="InterPro" id="IPR007688">
    <property type="entry name" value="Conjugal_tfr_TrbL/VirB6"/>
</dbReference>
<dbReference type="GO" id="GO:0030255">
    <property type="term" value="P:protein secretion by the type IV secretion system"/>
    <property type="evidence" value="ECO:0007669"/>
    <property type="project" value="InterPro"/>
</dbReference>
<evidence type="ECO:0000256" key="1">
    <source>
        <dbReference type="ARBA" id="ARBA00004141"/>
    </source>
</evidence>
<keyword evidence="4 5" id="KW-0472">Membrane</keyword>
<feature type="transmembrane region" description="Helical" evidence="5">
    <location>
        <begin position="246"/>
        <end position="266"/>
    </location>
</feature>
<feature type="chain" id="PRO_5008343169" evidence="6">
    <location>
        <begin position="28"/>
        <end position="378"/>
    </location>
</feature>
<feature type="transmembrane region" description="Helical" evidence="5">
    <location>
        <begin position="321"/>
        <end position="343"/>
    </location>
</feature>